<dbReference type="SMART" id="SM00280">
    <property type="entry name" value="KAZAL"/>
    <property type="match status" value="2"/>
</dbReference>
<feature type="compositionally biased region" description="Basic residues" evidence="1">
    <location>
        <begin position="177"/>
        <end position="197"/>
    </location>
</feature>
<dbReference type="STRING" id="30019.A0A0M4F866"/>
<dbReference type="SUPFAM" id="SSF100895">
    <property type="entry name" value="Kazal-type serine protease inhibitors"/>
    <property type="match status" value="1"/>
</dbReference>
<dbReference type="CDD" id="cd00104">
    <property type="entry name" value="KAZAL_FS"/>
    <property type="match status" value="1"/>
</dbReference>
<sequence>MRAMKLQKLVLWAQLLSLAIAEDPWQYNNPHYANAQYVKMLTGNNNKEQEAPALGNLQYQYVDYQPNCRAGVGEPVCATDGKTFHYFENDCKLEAHNMKLLFQYGHELEPTEMERCLPNCENIKCTTHYEPVCAAAVDGQQQGQGITFGNECEVQRRQCVTQQTFHILNKGICQPSKQKRKSRRKSKGKRKLRRKSSKTTSTSTTSTTTTEMPIESHFYDTLTTTSTTSATPASHMPMQFRQYLGLANSDVSVSRAVNAYSVYNIDDVGLNYGAITDSSLSLYLPGIGTVTDTPPSTTSTTTTTTTTTTTPKPSTTTVENEVKYFYMPFTKPTSTSTSSTTSTSTTNATPTTTAIATTDATTTALELETTTLATIFKPQALAAPQIAQNATATKSTTESIKSAS</sequence>
<reference evidence="4 5" key="1">
    <citation type="submission" date="2015-08" db="EMBL/GenBank/DDBJ databases">
        <title>Ancestral chromatin configuration constrains chromatin evolution on differentiating sex chromosomes in Drosophila.</title>
        <authorList>
            <person name="Zhou Q."/>
            <person name="Bachtrog D."/>
        </authorList>
    </citation>
    <scope>NUCLEOTIDE SEQUENCE [LARGE SCALE GENOMIC DNA]</scope>
    <source>
        <tissue evidence="4">Whole larvae</tissue>
    </source>
</reference>
<accession>A0A0M4F866</accession>
<name>A0A0M4F866_DROBS</name>
<dbReference type="InterPro" id="IPR002350">
    <property type="entry name" value="Kazal_dom"/>
</dbReference>
<feature type="signal peptide" evidence="2">
    <location>
        <begin position="1"/>
        <end position="21"/>
    </location>
</feature>
<organism evidence="4 5">
    <name type="scientific">Drosophila busckii</name>
    <name type="common">Fruit fly</name>
    <dbReference type="NCBI Taxonomy" id="30019"/>
    <lineage>
        <taxon>Eukaryota</taxon>
        <taxon>Metazoa</taxon>
        <taxon>Ecdysozoa</taxon>
        <taxon>Arthropoda</taxon>
        <taxon>Hexapoda</taxon>
        <taxon>Insecta</taxon>
        <taxon>Pterygota</taxon>
        <taxon>Neoptera</taxon>
        <taxon>Endopterygota</taxon>
        <taxon>Diptera</taxon>
        <taxon>Brachycera</taxon>
        <taxon>Muscomorpha</taxon>
        <taxon>Ephydroidea</taxon>
        <taxon>Drosophilidae</taxon>
        <taxon>Drosophila</taxon>
    </lineage>
</organism>
<evidence type="ECO:0000256" key="1">
    <source>
        <dbReference type="SAM" id="MobiDB-lite"/>
    </source>
</evidence>
<dbReference type="Gene3D" id="3.30.60.30">
    <property type="match status" value="2"/>
</dbReference>
<dbReference type="AlphaFoldDB" id="A0A0M4F866"/>
<feature type="domain" description="Kazal-like" evidence="3">
    <location>
        <begin position="117"/>
        <end position="175"/>
    </location>
</feature>
<dbReference type="OrthoDB" id="8070208at2759"/>
<keyword evidence="2" id="KW-0732">Signal</keyword>
<gene>
    <name evidence="4" type="ORF">Dbus_chrXg368</name>
</gene>
<feature type="chain" id="PRO_5005794094" evidence="2">
    <location>
        <begin position="22"/>
        <end position="404"/>
    </location>
</feature>
<keyword evidence="5" id="KW-1185">Reference proteome</keyword>
<feature type="compositionally biased region" description="Low complexity" evidence="1">
    <location>
        <begin position="198"/>
        <end position="210"/>
    </location>
</feature>
<evidence type="ECO:0000259" key="3">
    <source>
        <dbReference type="PROSITE" id="PS51465"/>
    </source>
</evidence>
<proteinExistence type="predicted"/>
<evidence type="ECO:0000313" key="4">
    <source>
        <dbReference type="EMBL" id="ALC48512.1"/>
    </source>
</evidence>
<dbReference type="Pfam" id="PF07648">
    <property type="entry name" value="Kazal_2"/>
    <property type="match status" value="2"/>
</dbReference>
<dbReference type="OMA" id="AYNVYNI"/>
<protein>
    <submittedName>
        <fullName evidence="4">CG12716</fullName>
    </submittedName>
</protein>
<dbReference type="PROSITE" id="PS51465">
    <property type="entry name" value="KAZAL_2"/>
    <property type="match status" value="1"/>
</dbReference>
<feature type="region of interest" description="Disordered" evidence="1">
    <location>
        <begin position="174"/>
        <end position="216"/>
    </location>
</feature>
<dbReference type="Proteomes" id="UP000494163">
    <property type="component" value="Chromosome X"/>
</dbReference>
<evidence type="ECO:0000256" key="2">
    <source>
        <dbReference type="SAM" id="SignalP"/>
    </source>
</evidence>
<feature type="region of interest" description="Disordered" evidence="1">
    <location>
        <begin position="293"/>
        <end position="316"/>
    </location>
</feature>
<dbReference type="InterPro" id="IPR036058">
    <property type="entry name" value="Kazal_dom_sf"/>
</dbReference>
<evidence type="ECO:0000313" key="5">
    <source>
        <dbReference type="Proteomes" id="UP000494163"/>
    </source>
</evidence>
<dbReference type="EMBL" id="CP012528">
    <property type="protein sequence ID" value="ALC48512.1"/>
    <property type="molecule type" value="Genomic_DNA"/>
</dbReference>